<evidence type="ECO:0000256" key="3">
    <source>
        <dbReference type="HAMAP-Rule" id="MF_00385"/>
    </source>
</evidence>
<dbReference type="Proteomes" id="UP000824078">
    <property type="component" value="Unassembled WGS sequence"/>
</dbReference>
<gene>
    <name evidence="3 5" type="primary">rpsP</name>
    <name evidence="5" type="ORF">IAD17_02455</name>
</gene>
<protein>
    <recommendedName>
        <fullName evidence="3">Small ribosomal subunit protein bS16</fullName>
    </recommendedName>
</protein>
<dbReference type="InterPro" id="IPR020592">
    <property type="entry name" value="Ribosomal_bS16_CS"/>
</dbReference>
<evidence type="ECO:0000256" key="4">
    <source>
        <dbReference type="SAM" id="MobiDB-lite"/>
    </source>
</evidence>
<dbReference type="GO" id="GO:0003735">
    <property type="term" value="F:structural constituent of ribosome"/>
    <property type="evidence" value="ECO:0007669"/>
    <property type="project" value="InterPro"/>
</dbReference>
<dbReference type="GO" id="GO:0015935">
    <property type="term" value="C:small ribosomal subunit"/>
    <property type="evidence" value="ECO:0007669"/>
    <property type="project" value="TreeGrafter"/>
</dbReference>
<organism evidence="5 6">
    <name type="scientific">Candidatus Coprovicinus avistercoris</name>
    <dbReference type="NCBI Taxonomy" id="2840754"/>
    <lineage>
        <taxon>Bacteria</taxon>
        <taxon>Bacillati</taxon>
        <taxon>Actinomycetota</taxon>
        <taxon>Coriobacteriia</taxon>
        <taxon>Coriobacteriales</taxon>
        <taxon>Coriobacteriaceae</taxon>
        <taxon>Coriobacteriaceae incertae sedis</taxon>
        <taxon>Candidatus Coprovicinus</taxon>
    </lineage>
</organism>
<evidence type="ECO:0000313" key="5">
    <source>
        <dbReference type="EMBL" id="HIU23771.1"/>
    </source>
</evidence>
<dbReference type="SUPFAM" id="SSF54565">
    <property type="entry name" value="Ribosomal protein S16"/>
    <property type="match status" value="1"/>
</dbReference>
<dbReference type="PANTHER" id="PTHR12919">
    <property type="entry name" value="30S RIBOSOMAL PROTEIN S16"/>
    <property type="match status" value="1"/>
</dbReference>
<dbReference type="GO" id="GO:0005737">
    <property type="term" value="C:cytoplasm"/>
    <property type="evidence" value="ECO:0007669"/>
    <property type="project" value="UniProtKB-ARBA"/>
</dbReference>
<proteinExistence type="inferred from homology"/>
<dbReference type="AlphaFoldDB" id="A0A9D1HWC4"/>
<dbReference type="HAMAP" id="MF_00385">
    <property type="entry name" value="Ribosomal_bS16"/>
    <property type="match status" value="1"/>
</dbReference>
<evidence type="ECO:0000313" key="6">
    <source>
        <dbReference type="Proteomes" id="UP000824078"/>
    </source>
</evidence>
<reference evidence="5" key="1">
    <citation type="submission" date="2020-10" db="EMBL/GenBank/DDBJ databases">
        <authorList>
            <person name="Gilroy R."/>
        </authorList>
    </citation>
    <scope>NUCLEOTIDE SEQUENCE</scope>
    <source>
        <strain evidence="5">ChiHjej12B11-29160</strain>
    </source>
</reference>
<feature type="region of interest" description="Disordered" evidence="4">
    <location>
        <begin position="83"/>
        <end position="110"/>
    </location>
</feature>
<comment type="caution">
    <text evidence="5">The sequence shown here is derived from an EMBL/GenBank/DDBJ whole genome shotgun (WGS) entry which is preliminary data.</text>
</comment>
<comment type="similarity">
    <text evidence="3">Belongs to the bacterial ribosomal protein bS16 family.</text>
</comment>
<accession>A0A9D1HWC4</accession>
<dbReference type="PROSITE" id="PS00732">
    <property type="entry name" value="RIBOSOMAL_S16"/>
    <property type="match status" value="1"/>
</dbReference>
<evidence type="ECO:0000256" key="2">
    <source>
        <dbReference type="ARBA" id="ARBA00023274"/>
    </source>
</evidence>
<keyword evidence="2 3" id="KW-0687">Ribonucleoprotein</keyword>
<dbReference type="NCBIfam" id="TIGR00002">
    <property type="entry name" value="S16"/>
    <property type="match status" value="1"/>
</dbReference>
<dbReference type="Pfam" id="PF00886">
    <property type="entry name" value="Ribosomal_S16"/>
    <property type="match status" value="1"/>
</dbReference>
<evidence type="ECO:0000256" key="1">
    <source>
        <dbReference type="ARBA" id="ARBA00022980"/>
    </source>
</evidence>
<reference evidence="5" key="2">
    <citation type="journal article" date="2021" name="PeerJ">
        <title>Extensive microbial diversity within the chicken gut microbiome revealed by metagenomics and culture.</title>
        <authorList>
            <person name="Gilroy R."/>
            <person name="Ravi A."/>
            <person name="Getino M."/>
            <person name="Pursley I."/>
            <person name="Horton D.L."/>
            <person name="Alikhan N.F."/>
            <person name="Baker D."/>
            <person name="Gharbi K."/>
            <person name="Hall N."/>
            <person name="Watson M."/>
            <person name="Adriaenssens E.M."/>
            <person name="Foster-Nyarko E."/>
            <person name="Jarju S."/>
            <person name="Secka A."/>
            <person name="Antonio M."/>
            <person name="Oren A."/>
            <person name="Chaudhuri R.R."/>
            <person name="La Ragione R."/>
            <person name="Hildebrand F."/>
            <person name="Pallen M.J."/>
        </authorList>
    </citation>
    <scope>NUCLEOTIDE SEQUENCE</scope>
    <source>
        <strain evidence="5">ChiHjej12B11-29160</strain>
    </source>
</reference>
<dbReference type="EMBL" id="DVMQ01000007">
    <property type="protein sequence ID" value="HIU23771.1"/>
    <property type="molecule type" value="Genomic_DNA"/>
</dbReference>
<keyword evidence="1 3" id="KW-0689">Ribosomal protein</keyword>
<dbReference type="Gene3D" id="3.30.1320.10">
    <property type="match status" value="1"/>
</dbReference>
<name>A0A9D1HWC4_9ACTN</name>
<dbReference type="PANTHER" id="PTHR12919:SF20">
    <property type="entry name" value="SMALL RIBOSOMAL SUBUNIT PROTEIN BS16M"/>
    <property type="match status" value="1"/>
</dbReference>
<dbReference type="GO" id="GO:0006412">
    <property type="term" value="P:translation"/>
    <property type="evidence" value="ECO:0007669"/>
    <property type="project" value="UniProtKB-UniRule"/>
</dbReference>
<sequence>MAVKIRLARHGAKKRPYYRVVVADGRMPRDGRFIELVGRYNPLTNPKTIEIDLEKVDAWIAKGAQPTSAVSHLIDIARGDAPEPVVKERKSKKQLAKDAAAAEAADEAAE</sequence>
<dbReference type="InterPro" id="IPR000307">
    <property type="entry name" value="Ribosomal_bS16"/>
</dbReference>
<dbReference type="InterPro" id="IPR023803">
    <property type="entry name" value="Ribosomal_bS16_dom_sf"/>
</dbReference>